<comment type="caution">
    <text evidence="3">The sequence shown here is derived from an EMBL/GenBank/DDBJ whole genome shotgun (WGS) entry which is preliminary data.</text>
</comment>
<feature type="domain" description="Nephrocystin 3-like N-terminal" evidence="2">
    <location>
        <begin position="43"/>
        <end position="133"/>
    </location>
</feature>
<reference evidence="3 4" key="1">
    <citation type="submission" date="2015-06" db="EMBL/GenBank/DDBJ databases">
        <title>Survival trade-offs in plant roots during colonization by closely related pathogenic and mutualistic fungi.</title>
        <authorList>
            <person name="Hacquard S."/>
            <person name="Kracher B."/>
            <person name="Hiruma K."/>
            <person name="Weinman A."/>
            <person name="Muench P."/>
            <person name="Garrido Oter R."/>
            <person name="Ver Loren van Themaat E."/>
            <person name="Dallerey J.-F."/>
            <person name="Damm U."/>
            <person name="Henrissat B."/>
            <person name="Lespinet O."/>
            <person name="Thon M."/>
            <person name="Kemen E."/>
            <person name="McHardy A.C."/>
            <person name="Schulze-Lefert P."/>
            <person name="O'Connell R.J."/>
        </authorList>
    </citation>
    <scope>NUCLEOTIDE SEQUENCE [LARGE SCALE GENOMIC DNA]</scope>
    <source>
        <strain evidence="3 4">0861</strain>
    </source>
</reference>
<name>A0A161VUT7_9PEZI</name>
<evidence type="ECO:0000259" key="2">
    <source>
        <dbReference type="Pfam" id="PF24883"/>
    </source>
</evidence>
<dbReference type="EMBL" id="LFIV01000025">
    <property type="protein sequence ID" value="KZL75255.1"/>
    <property type="molecule type" value="Genomic_DNA"/>
</dbReference>
<gene>
    <name evidence="3" type="ORF">CT0861_03247</name>
</gene>
<dbReference type="AlphaFoldDB" id="A0A161VUT7"/>
<organism evidence="3 4">
    <name type="scientific">Colletotrichum tofieldiae</name>
    <dbReference type="NCBI Taxonomy" id="708197"/>
    <lineage>
        <taxon>Eukaryota</taxon>
        <taxon>Fungi</taxon>
        <taxon>Dikarya</taxon>
        <taxon>Ascomycota</taxon>
        <taxon>Pezizomycotina</taxon>
        <taxon>Sordariomycetes</taxon>
        <taxon>Hypocreomycetidae</taxon>
        <taxon>Glomerellales</taxon>
        <taxon>Glomerellaceae</taxon>
        <taxon>Colletotrichum</taxon>
        <taxon>Colletotrichum spaethianum species complex</taxon>
    </lineage>
</organism>
<sequence>MSPQTSWPGVQDRSEQDTKFLAVLLLADPRDDKVRIVRTRGHSYRWILDHNDFCRWRKGGQSRLLWIKGDPGEAKTMLLCSIVDELEKMSADSRVLAYFFCRVTEPILKNATVLLDQEASLIGRVRKKYDHACKQLFEDE</sequence>
<evidence type="ECO:0000256" key="1">
    <source>
        <dbReference type="ARBA" id="ARBA00022737"/>
    </source>
</evidence>
<accession>A0A161VUT7</accession>
<evidence type="ECO:0000313" key="4">
    <source>
        <dbReference type="Proteomes" id="UP000076552"/>
    </source>
</evidence>
<dbReference type="Proteomes" id="UP000076552">
    <property type="component" value="Unassembled WGS sequence"/>
</dbReference>
<proteinExistence type="predicted"/>
<dbReference type="PANTHER" id="PTHR10039">
    <property type="entry name" value="AMELOGENIN"/>
    <property type="match status" value="1"/>
</dbReference>
<dbReference type="STRING" id="708197.A0A161VUT7"/>
<dbReference type="Pfam" id="PF24883">
    <property type="entry name" value="NPHP3_N"/>
    <property type="match status" value="1"/>
</dbReference>
<protein>
    <submittedName>
        <fullName evidence="3">Vegetative incompatibility protein HET-E-1</fullName>
    </submittedName>
</protein>
<keyword evidence="4" id="KW-1185">Reference proteome</keyword>
<dbReference type="InterPro" id="IPR056884">
    <property type="entry name" value="NPHP3-like_N"/>
</dbReference>
<evidence type="ECO:0000313" key="3">
    <source>
        <dbReference type="EMBL" id="KZL75255.1"/>
    </source>
</evidence>
<keyword evidence="1" id="KW-0677">Repeat</keyword>